<organism evidence="7 8">
    <name type="scientific">Clostridium paridis</name>
    <dbReference type="NCBI Taxonomy" id="2803863"/>
    <lineage>
        <taxon>Bacteria</taxon>
        <taxon>Bacillati</taxon>
        <taxon>Bacillota</taxon>
        <taxon>Clostridia</taxon>
        <taxon>Eubacteriales</taxon>
        <taxon>Clostridiaceae</taxon>
        <taxon>Clostridium</taxon>
    </lineage>
</organism>
<dbReference type="Proteomes" id="UP000623681">
    <property type="component" value="Unassembled WGS sequence"/>
</dbReference>
<evidence type="ECO:0000256" key="5">
    <source>
        <dbReference type="ARBA" id="ARBA00023136"/>
    </source>
</evidence>
<accession>A0A937FG73</accession>
<dbReference type="InterPro" id="IPR010343">
    <property type="entry name" value="ArAE_1"/>
</dbReference>
<evidence type="ECO:0000313" key="8">
    <source>
        <dbReference type="Proteomes" id="UP000623681"/>
    </source>
</evidence>
<dbReference type="GO" id="GO:0005886">
    <property type="term" value="C:plasma membrane"/>
    <property type="evidence" value="ECO:0007669"/>
    <property type="project" value="UniProtKB-SubCell"/>
</dbReference>
<keyword evidence="2" id="KW-1003">Cell membrane</keyword>
<evidence type="ECO:0000256" key="4">
    <source>
        <dbReference type="ARBA" id="ARBA00022989"/>
    </source>
</evidence>
<protein>
    <submittedName>
        <fullName evidence="7">FUSC family protein</fullName>
    </submittedName>
</protein>
<comment type="subcellular location">
    <subcellularLocation>
        <location evidence="1">Cell membrane</location>
        <topology evidence="1">Multi-pass membrane protein</topology>
    </subcellularLocation>
</comment>
<name>A0A937FG73_9CLOT</name>
<gene>
    <name evidence="7" type="ORF">JK634_06390</name>
</gene>
<keyword evidence="4 6" id="KW-1133">Transmembrane helix</keyword>
<keyword evidence="8" id="KW-1185">Reference proteome</keyword>
<feature type="transmembrane region" description="Helical" evidence="6">
    <location>
        <begin position="133"/>
        <end position="154"/>
    </location>
</feature>
<reference evidence="7" key="1">
    <citation type="submission" date="2021-01" db="EMBL/GenBank/DDBJ databases">
        <title>Genome public.</title>
        <authorList>
            <person name="Liu C."/>
            <person name="Sun Q."/>
        </authorList>
    </citation>
    <scope>NUCLEOTIDE SEQUENCE</scope>
    <source>
        <strain evidence="7">YIM B02565</strain>
    </source>
</reference>
<dbReference type="RefSeq" id="WP_202766807.1">
    <property type="nucleotide sequence ID" value="NZ_JAESWA010000019.1"/>
</dbReference>
<comment type="caution">
    <text evidence="7">The sequence shown here is derived from an EMBL/GenBank/DDBJ whole genome shotgun (WGS) entry which is preliminary data.</text>
</comment>
<feature type="transmembrane region" description="Helical" evidence="6">
    <location>
        <begin position="62"/>
        <end position="82"/>
    </location>
</feature>
<evidence type="ECO:0000256" key="2">
    <source>
        <dbReference type="ARBA" id="ARBA00022475"/>
    </source>
</evidence>
<dbReference type="AlphaFoldDB" id="A0A937FG73"/>
<sequence length="165" mass="17875">MKLTTLPKIGLRNVKTALSVLACILFFEIIRWGQSPFYACIASVICMGDSVENSMKAGKNRLIGTLVGGLNGIIFIFIYPFVPIPLPLLVSLGIVIVIYTGVLIKKPASVSISCVVFLAITTNLKGLTSYGYAINRIIETAVGIIIAIFVNKYVNFPSRDDSLSE</sequence>
<proteinExistence type="predicted"/>
<dbReference type="Pfam" id="PF06081">
    <property type="entry name" value="ArAE_1"/>
    <property type="match status" value="1"/>
</dbReference>
<evidence type="ECO:0000256" key="3">
    <source>
        <dbReference type="ARBA" id="ARBA00022692"/>
    </source>
</evidence>
<keyword evidence="5 6" id="KW-0472">Membrane</keyword>
<evidence type="ECO:0000256" key="1">
    <source>
        <dbReference type="ARBA" id="ARBA00004651"/>
    </source>
</evidence>
<dbReference type="EMBL" id="JAESWA010000019">
    <property type="protein sequence ID" value="MBL4931428.1"/>
    <property type="molecule type" value="Genomic_DNA"/>
</dbReference>
<keyword evidence="3 6" id="KW-0812">Transmembrane</keyword>
<evidence type="ECO:0000256" key="6">
    <source>
        <dbReference type="SAM" id="Phobius"/>
    </source>
</evidence>
<evidence type="ECO:0000313" key="7">
    <source>
        <dbReference type="EMBL" id="MBL4931428.1"/>
    </source>
</evidence>